<protein>
    <recommendedName>
        <fullName evidence="3">DUF1572 domain-containing protein</fullName>
    </recommendedName>
</protein>
<evidence type="ECO:0000313" key="1">
    <source>
        <dbReference type="EMBL" id="MBB5179958.1"/>
    </source>
</evidence>
<comment type="caution">
    <text evidence="1">The sequence shown here is derived from an EMBL/GenBank/DDBJ whole genome shotgun (WGS) entry which is preliminary data.</text>
</comment>
<dbReference type="AlphaFoldDB" id="A0A7W8CT19"/>
<dbReference type="EMBL" id="JACHHE010000003">
    <property type="protein sequence ID" value="MBB5179958.1"/>
    <property type="molecule type" value="Genomic_DNA"/>
</dbReference>
<sequence>MENAFLIAVGVLLAAGGPLLYFTRKKGASPAEAEIQEQVEEIPISEPESEPDPYVELMPHVSEVGNEETVKSRYKKIEIPAMLKANLLETLTAGAMVIRESRTYKVEFSPEVVRGLKDKSMSLIEKANGKGFMPAVKKEGVKGIYKQAVLVKNINPAVVVHASANLLAAVAGQQQLAEIQGILKKMEEKLNTLIQHRDNDFFGSIESRFAYFHEIIGRFRSNGIVLGGVEDQKIEDFYTAALQDLKVLNRDLKNIGENIDKLKEHETIRKWGEAAVIKEYRKLMEAFNAKQELVLLNVKFIEECYVPYLTAIRNYPETAVNSQALADLIAENNSVVAMIETKVKNIEENYKVRLHFGVKALKYRNLESLKETVPLRISQQKSAANEIPSALLFELGEDEKVYAYVPEER</sequence>
<organism evidence="1 2">
    <name type="scientific">Planococcus koreensis</name>
    <dbReference type="NCBI Taxonomy" id="112331"/>
    <lineage>
        <taxon>Bacteria</taxon>
        <taxon>Bacillati</taxon>
        <taxon>Bacillota</taxon>
        <taxon>Bacilli</taxon>
        <taxon>Bacillales</taxon>
        <taxon>Caryophanaceae</taxon>
        <taxon>Planococcus</taxon>
    </lineage>
</organism>
<gene>
    <name evidence="1" type="ORF">HNQ44_001382</name>
</gene>
<dbReference type="OrthoDB" id="2422783at2"/>
<proteinExistence type="predicted"/>
<dbReference type="RefSeq" id="WP_135504317.1">
    <property type="nucleotide sequence ID" value="NZ_JACHHE010000003.1"/>
</dbReference>
<keyword evidence="2" id="KW-1185">Reference proteome</keyword>
<evidence type="ECO:0000313" key="2">
    <source>
        <dbReference type="Proteomes" id="UP000525923"/>
    </source>
</evidence>
<accession>A0A7W8CT19</accession>
<name>A0A7W8CT19_9BACL</name>
<reference evidence="1 2" key="1">
    <citation type="submission" date="2020-08" db="EMBL/GenBank/DDBJ databases">
        <title>Genomic Encyclopedia of Type Strains, Phase IV (KMG-IV): sequencing the most valuable type-strain genomes for metagenomic binning, comparative biology and taxonomic classification.</title>
        <authorList>
            <person name="Goeker M."/>
        </authorList>
    </citation>
    <scope>NUCLEOTIDE SEQUENCE [LARGE SCALE GENOMIC DNA]</scope>
    <source>
        <strain evidence="1 2">DSM 15895</strain>
    </source>
</reference>
<evidence type="ECO:0008006" key="3">
    <source>
        <dbReference type="Google" id="ProtNLM"/>
    </source>
</evidence>
<dbReference type="Proteomes" id="UP000525923">
    <property type="component" value="Unassembled WGS sequence"/>
</dbReference>